<keyword evidence="2" id="KW-1133">Transmembrane helix</keyword>
<evidence type="ECO:0000313" key="4">
    <source>
        <dbReference type="EMBL" id="GAA1760322.1"/>
    </source>
</evidence>
<evidence type="ECO:0000259" key="3">
    <source>
        <dbReference type="Pfam" id="PF07731"/>
    </source>
</evidence>
<reference evidence="5" key="1">
    <citation type="journal article" date="2019" name="Int. J. Syst. Evol. Microbiol.">
        <title>The Global Catalogue of Microorganisms (GCM) 10K type strain sequencing project: providing services to taxonomists for standard genome sequencing and annotation.</title>
        <authorList>
            <consortium name="The Broad Institute Genomics Platform"/>
            <consortium name="The Broad Institute Genome Sequencing Center for Infectious Disease"/>
            <person name="Wu L."/>
            <person name="Ma J."/>
        </authorList>
    </citation>
    <scope>NUCLEOTIDE SEQUENCE [LARGE SCALE GENOMIC DNA]</scope>
    <source>
        <strain evidence="5">JCM 14319</strain>
    </source>
</reference>
<proteinExistence type="inferred from homology"/>
<evidence type="ECO:0000256" key="1">
    <source>
        <dbReference type="ARBA" id="ARBA00010609"/>
    </source>
</evidence>
<comment type="similarity">
    <text evidence="1">Belongs to the multicopper oxidase family.</text>
</comment>
<dbReference type="InterPro" id="IPR008972">
    <property type="entry name" value="Cupredoxin"/>
</dbReference>
<accession>A0ABP4WQE5</accession>
<dbReference type="InterPro" id="IPR006311">
    <property type="entry name" value="TAT_signal"/>
</dbReference>
<keyword evidence="2" id="KW-0472">Membrane</keyword>
<name>A0ABP4WQE5_9MICO</name>
<sequence>MDEEHGLRPLISRRPISRRTFIAAAGAAGAGFVLYAVGPGGTRVALAQIAGGTLSPGDVPRFQTPLLIPPVMPRARTAKARGGKPIDVYEISVRQFAQQILPAGLPATTVWGYGPVAAERANDPMIHHAPSLTIEAKWNRPVRVKWVNGLVDASGNHLPHLLPVDPTLHWANPPGGTDGRDMRPVFEVTPDAYDGPVPLVTHVHGAVGVGDESDGYAEAWYLPAAADIPPGYATEGTWYDFVAAKASAAHGVEWGPGFSTFQYPNDQRESTLWYHDHTLGMTRLNVYAGPAGFFLVRGGPEGEKAVLDSRAGTAAVLPGPAPKQNDKFPSDKRYFEIPIAVQDRSFNDDGSLFYPDSREFFDEIVGDFIPVGEFSPIWNPEFFGNMLIANGATWPYQSVEQRRYRFRFLNGCQSRFLILDFSDIPGVEVWQIGNEGGFLAAPVDVTADHGGRLLLAPAERADVIVDFANVPLGEHVLRNVGPDDPFGGGVPGVDFEPADTASTGQVLQFRVVPATAPDPTTPPRFLTLPAITPLPQESVTRPLVLVERSGAGFDANGEPKEGPVEAVLGTADGGVPVEHEWEDPVTENPAVGSTEVWEFVNTTADAHPMHVHEVAFEVVDREGLVRDAEDPEDIVVPFEPDGSVSGPEPWETGFKDTVIAYPGQVTRVRATFVNPGQFVWHCHIVEHEDNEMMRPYRIGPEQPDQPE</sequence>
<dbReference type="RefSeq" id="WP_232497868.1">
    <property type="nucleotide sequence ID" value="NZ_BAAANH010000004.1"/>
</dbReference>
<gene>
    <name evidence="4" type="ORF">GCM10009747_19180</name>
</gene>
<feature type="domain" description="Plastocyanin-like" evidence="3">
    <location>
        <begin position="589"/>
        <end position="701"/>
    </location>
</feature>
<dbReference type="Proteomes" id="UP001500506">
    <property type="component" value="Unassembled WGS sequence"/>
</dbReference>
<dbReference type="PANTHER" id="PTHR48267:SF1">
    <property type="entry name" value="BILIRUBIN OXIDASE"/>
    <property type="match status" value="1"/>
</dbReference>
<protein>
    <submittedName>
        <fullName evidence="4">Multicopper oxidase domain-containing protein</fullName>
    </submittedName>
</protein>
<comment type="caution">
    <text evidence="4">The sequence shown here is derived from an EMBL/GenBank/DDBJ whole genome shotgun (WGS) entry which is preliminary data.</text>
</comment>
<dbReference type="Pfam" id="PF07731">
    <property type="entry name" value="Cu-oxidase_2"/>
    <property type="match status" value="1"/>
</dbReference>
<dbReference type="CDD" id="cd13844">
    <property type="entry name" value="CuRO_1_BOD_CotA_like"/>
    <property type="match status" value="1"/>
</dbReference>
<dbReference type="CDD" id="cd13868">
    <property type="entry name" value="CuRO_2_CotA_like"/>
    <property type="match status" value="1"/>
</dbReference>
<dbReference type="InterPro" id="IPR045087">
    <property type="entry name" value="Cu-oxidase_fam"/>
</dbReference>
<dbReference type="PROSITE" id="PS51318">
    <property type="entry name" value="TAT"/>
    <property type="match status" value="1"/>
</dbReference>
<organism evidence="4 5">
    <name type="scientific">Agromyces humatus</name>
    <dbReference type="NCBI Taxonomy" id="279573"/>
    <lineage>
        <taxon>Bacteria</taxon>
        <taxon>Bacillati</taxon>
        <taxon>Actinomycetota</taxon>
        <taxon>Actinomycetes</taxon>
        <taxon>Micrococcales</taxon>
        <taxon>Microbacteriaceae</taxon>
        <taxon>Agromyces</taxon>
    </lineage>
</organism>
<dbReference type="SUPFAM" id="SSF49503">
    <property type="entry name" value="Cupredoxins"/>
    <property type="match status" value="3"/>
</dbReference>
<evidence type="ECO:0000313" key="5">
    <source>
        <dbReference type="Proteomes" id="UP001500506"/>
    </source>
</evidence>
<keyword evidence="5" id="KW-1185">Reference proteome</keyword>
<evidence type="ECO:0000256" key="2">
    <source>
        <dbReference type="SAM" id="Phobius"/>
    </source>
</evidence>
<dbReference type="InterPro" id="IPR011706">
    <property type="entry name" value="Cu-oxidase_C"/>
</dbReference>
<dbReference type="Gene3D" id="2.60.40.420">
    <property type="entry name" value="Cupredoxins - blue copper proteins"/>
    <property type="match status" value="3"/>
</dbReference>
<keyword evidence="2" id="KW-0812">Transmembrane</keyword>
<feature type="transmembrane region" description="Helical" evidence="2">
    <location>
        <begin position="21"/>
        <end position="38"/>
    </location>
</feature>
<dbReference type="EMBL" id="BAAANH010000004">
    <property type="protein sequence ID" value="GAA1760322.1"/>
    <property type="molecule type" value="Genomic_DNA"/>
</dbReference>
<dbReference type="CDD" id="cd13891">
    <property type="entry name" value="CuRO_3_CotA_like"/>
    <property type="match status" value="1"/>
</dbReference>
<dbReference type="PANTHER" id="PTHR48267">
    <property type="entry name" value="CUPREDOXIN SUPERFAMILY PROTEIN"/>
    <property type="match status" value="1"/>
</dbReference>